<protein>
    <submittedName>
        <fullName evidence="1">Uncharacterized protein</fullName>
    </submittedName>
</protein>
<dbReference type="EMBL" id="QSTP01000001">
    <property type="protein sequence ID" value="RGM75295.1"/>
    <property type="molecule type" value="Genomic_DNA"/>
</dbReference>
<dbReference type="RefSeq" id="WP_117718053.1">
    <property type="nucleotide sequence ID" value="NZ_QSTP01000001.1"/>
</dbReference>
<accession>A0A3E4YKN4</accession>
<reference evidence="1 2" key="1">
    <citation type="submission" date="2018-08" db="EMBL/GenBank/DDBJ databases">
        <title>A genome reference for cultivated species of the human gut microbiota.</title>
        <authorList>
            <person name="Zou Y."/>
            <person name="Xue W."/>
            <person name="Luo G."/>
        </authorList>
    </citation>
    <scope>NUCLEOTIDE SEQUENCE [LARGE SCALE GENOMIC DNA]</scope>
    <source>
        <strain evidence="1 2">OM07-13</strain>
    </source>
</reference>
<dbReference type="Proteomes" id="UP000260758">
    <property type="component" value="Unassembled WGS sequence"/>
</dbReference>
<name>A0A3E4YKN4_9FIRM</name>
<comment type="caution">
    <text evidence="1">The sequence shown here is derived from an EMBL/GenBank/DDBJ whole genome shotgun (WGS) entry which is preliminary data.</text>
</comment>
<sequence length="170" mass="20602">MSKFSGRYDFYDYLHAHKFTDEDIKNNLYIYIGKTKTPLEINNKKDLIQYYAYVPKKDKYDKKKKIAMVYLTDKSWVDIEEEQNLNISLNDIKKIYIKCKKKKTDFNEEDVLNQIYHKKIDLDVYKELIKRVKMDYKKADIKGLHLIKFKYLRERLHSELEINGCIVPIE</sequence>
<evidence type="ECO:0000313" key="2">
    <source>
        <dbReference type="Proteomes" id="UP000260758"/>
    </source>
</evidence>
<dbReference type="AlphaFoldDB" id="A0A3E4YKN4"/>
<organism evidence="1 2">
    <name type="scientific">Agathobacter rectalis</name>
    <dbReference type="NCBI Taxonomy" id="39491"/>
    <lineage>
        <taxon>Bacteria</taxon>
        <taxon>Bacillati</taxon>
        <taxon>Bacillota</taxon>
        <taxon>Clostridia</taxon>
        <taxon>Lachnospirales</taxon>
        <taxon>Lachnospiraceae</taxon>
        <taxon>Agathobacter</taxon>
    </lineage>
</organism>
<gene>
    <name evidence="1" type="ORF">DXB99_01820</name>
</gene>
<evidence type="ECO:0000313" key="1">
    <source>
        <dbReference type="EMBL" id="RGM75295.1"/>
    </source>
</evidence>
<proteinExistence type="predicted"/>